<evidence type="ECO:0000256" key="2">
    <source>
        <dbReference type="ARBA" id="ARBA00022679"/>
    </source>
</evidence>
<dbReference type="InterPro" id="IPR023213">
    <property type="entry name" value="CAT-like_dom_sf"/>
</dbReference>
<evidence type="ECO:0000256" key="3">
    <source>
        <dbReference type="ARBA" id="ARBA00023315"/>
    </source>
</evidence>
<dbReference type="Proteomes" id="UP000593578">
    <property type="component" value="Unassembled WGS sequence"/>
</dbReference>
<dbReference type="eggNOG" id="ENOG502QQQA">
    <property type="taxonomic scope" value="Eukaryota"/>
</dbReference>
<reference evidence="5" key="3">
    <citation type="submission" date="2020-04" db="EMBL/GenBank/DDBJ databases">
        <authorList>
            <person name="Grover C.E."/>
            <person name="Arick M.A. II"/>
            <person name="Thrash A."/>
            <person name="Conover J.L."/>
            <person name="Sanders W.S."/>
            <person name="Peterson D.G."/>
            <person name="Scheffler J.A."/>
            <person name="Scheffler B.E."/>
            <person name="Wendel J.F."/>
        </authorList>
    </citation>
    <scope>NUCLEOTIDE SEQUENCE</scope>
    <source>
        <strain evidence="5">8</strain>
        <tissue evidence="5">Leaf</tissue>
    </source>
</reference>
<evidence type="ECO:0000313" key="5">
    <source>
        <dbReference type="EMBL" id="MBA0595316.1"/>
    </source>
</evidence>
<reference evidence="4 6" key="1">
    <citation type="journal article" date="2012" name="Nature">
        <title>Repeated polyploidization of Gossypium genomes and the evolution of spinnable cotton fibres.</title>
        <authorList>
            <person name="Paterson A.H."/>
            <person name="Wendel J.F."/>
            <person name="Gundlach H."/>
            <person name="Guo H."/>
            <person name="Jenkins J."/>
            <person name="Jin D."/>
            <person name="Llewellyn D."/>
            <person name="Showmaker K.C."/>
            <person name="Shu S."/>
            <person name="Udall J."/>
            <person name="Yoo M.J."/>
            <person name="Byers R."/>
            <person name="Chen W."/>
            <person name="Doron-Faigenboim A."/>
            <person name="Duke M.V."/>
            <person name="Gong L."/>
            <person name="Grimwood J."/>
            <person name="Grover C."/>
            <person name="Grupp K."/>
            <person name="Hu G."/>
            <person name="Lee T.H."/>
            <person name="Li J."/>
            <person name="Lin L."/>
            <person name="Liu T."/>
            <person name="Marler B.S."/>
            <person name="Page J.T."/>
            <person name="Roberts A.W."/>
            <person name="Romanel E."/>
            <person name="Sanders W.S."/>
            <person name="Szadkowski E."/>
            <person name="Tan X."/>
            <person name="Tang H."/>
            <person name="Xu C."/>
            <person name="Wang J."/>
            <person name="Wang Z."/>
            <person name="Zhang D."/>
            <person name="Zhang L."/>
            <person name="Ashrafi H."/>
            <person name="Bedon F."/>
            <person name="Bowers J.E."/>
            <person name="Brubaker C.L."/>
            <person name="Chee P.W."/>
            <person name="Das S."/>
            <person name="Gingle A.R."/>
            <person name="Haigler C.H."/>
            <person name="Harker D."/>
            <person name="Hoffmann L.V."/>
            <person name="Hovav R."/>
            <person name="Jones D.C."/>
            <person name="Lemke C."/>
            <person name="Mansoor S."/>
            <person name="ur Rahman M."/>
            <person name="Rainville L.N."/>
            <person name="Rambani A."/>
            <person name="Reddy U.K."/>
            <person name="Rong J.K."/>
            <person name="Saranga Y."/>
            <person name="Scheffler B.E."/>
            <person name="Scheffler J.A."/>
            <person name="Stelly D.M."/>
            <person name="Triplett B.A."/>
            <person name="Van Deynze A."/>
            <person name="Vaslin M.F."/>
            <person name="Waghmare V.N."/>
            <person name="Walford S.A."/>
            <person name="Wright R.J."/>
            <person name="Zaki E.A."/>
            <person name="Zhang T."/>
            <person name="Dennis E.S."/>
            <person name="Mayer K.F."/>
            <person name="Peterson D.G."/>
            <person name="Rokhsar D.S."/>
            <person name="Wang X."/>
            <person name="Schmutz J."/>
        </authorList>
    </citation>
    <scope>NUCLEOTIDE SEQUENCE [LARGE SCALE GENOMIC DNA]</scope>
</reference>
<dbReference type="Pfam" id="PF02458">
    <property type="entry name" value="Transferase"/>
    <property type="match status" value="1"/>
</dbReference>
<sequence>MEVEIISTQLVKPSSPTPPHLKIFKLSLLDHLIPDPYAPIILFYPMDYGSTSHLEMDPNRFELLKKSLSNTLTRFYPLAGRMKDDLSITCDDQGAYFVEARVNCHLHEFLNRPDLLLLPKFLPRDFNSNEPVAGTCVTNIQVNKFRCGGMAIGICISHKILDGAALSTFLKAWTATARGCKEAIYPNFISTSLFPATDDLWLRDSSLVMWGSLFKKGKSVTRRIVFGASSVAALKAQATISGVRCPTQVETVSAFLWKCTMAASKEKNGRHSSRPSLLTHLVNLRRRMAHNMENSTGNLLWVASAKSSKAENLSDLPDLVRRLREAISRVDGDLIKKLRDNDQGKSLFSKALTEIGDEVSKEGLEHYGFTSWCKLGFYEADFGWGKPVWVSSFGMENAVYMNLIILVDIGAGDGIEAWVTLDEQHMAALERDGELLQLAMFDPSPLMISNSFLH</sequence>
<dbReference type="STRING" id="29730.A0A0D2TSA6"/>
<dbReference type="AlphaFoldDB" id="A0A0D2TSA6"/>
<reference evidence="5 7" key="2">
    <citation type="journal article" date="2019" name="Genome Biol. Evol.">
        <title>Insights into the evolution of the New World diploid cottons (Gossypium, subgenus Houzingenia) based on genome sequencing.</title>
        <authorList>
            <person name="Grover C.E."/>
            <person name="Arick M.A. 2nd"/>
            <person name="Thrash A."/>
            <person name="Conover J.L."/>
            <person name="Sanders W.S."/>
            <person name="Peterson D.G."/>
            <person name="Frelichowski J.E."/>
            <person name="Scheffler J.A."/>
            <person name="Scheffler B.E."/>
            <person name="Wendel J.F."/>
        </authorList>
    </citation>
    <scope>NUCLEOTIDE SEQUENCE [LARGE SCALE GENOMIC DNA]</scope>
    <source>
        <strain evidence="5">8</strain>
        <tissue evidence="5">Leaf</tissue>
    </source>
</reference>
<evidence type="ECO:0000313" key="7">
    <source>
        <dbReference type="Proteomes" id="UP000593578"/>
    </source>
</evidence>
<dbReference type="OMA" id="CKEAIYP"/>
<name>A0A0D2TSA6_GOSRA</name>
<evidence type="ECO:0000313" key="6">
    <source>
        <dbReference type="Proteomes" id="UP000032304"/>
    </source>
</evidence>
<dbReference type="PANTHER" id="PTHR31623:SF110">
    <property type="entry name" value="VINORINE SYNTHASE-LIKE"/>
    <property type="match status" value="1"/>
</dbReference>
<dbReference type="Gramene" id="KJB57966">
    <property type="protein sequence ID" value="KJB57966"/>
    <property type="gene ID" value="B456_009G188000"/>
</dbReference>
<dbReference type="OrthoDB" id="1932220at2759"/>
<dbReference type="PANTHER" id="PTHR31623">
    <property type="entry name" value="F21J9.9"/>
    <property type="match status" value="1"/>
</dbReference>
<evidence type="ECO:0000256" key="1">
    <source>
        <dbReference type="ARBA" id="ARBA00009861"/>
    </source>
</evidence>
<dbReference type="Gene3D" id="3.30.559.10">
    <property type="entry name" value="Chloramphenicol acetyltransferase-like domain"/>
    <property type="match status" value="2"/>
</dbReference>
<keyword evidence="6" id="KW-1185">Reference proteome</keyword>
<comment type="similarity">
    <text evidence="1">Belongs to the plant acyltransferase family.</text>
</comment>
<keyword evidence="2" id="KW-0808">Transferase</keyword>
<dbReference type="KEGG" id="gra:105771067"/>
<dbReference type="Proteomes" id="UP000032304">
    <property type="component" value="Chromosome 9"/>
</dbReference>
<organism evidence="4 6">
    <name type="scientific">Gossypium raimondii</name>
    <name type="common">Peruvian cotton</name>
    <name type="synonym">Gossypium klotzschianum subsp. raimondii</name>
    <dbReference type="NCBI Taxonomy" id="29730"/>
    <lineage>
        <taxon>Eukaryota</taxon>
        <taxon>Viridiplantae</taxon>
        <taxon>Streptophyta</taxon>
        <taxon>Embryophyta</taxon>
        <taxon>Tracheophyta</taxon>
        <taxon>Spermatophyta</taxon>
        <taxon>Magnoliopsida</taxon>
        <taxon>eudicotyledons</taxon>
        <taxon>Gunneridae</taxon>
        <taxon>Pentapetalae</taxon>
        <taxon>rosids</taxon>
        <taxon>malvids</taxon>
        <taxon>Malvales</taxon>
        <taxon>Malvaceae</taxon>
        <taxon>Malvoideae</taxon>
        <taxon>Gossypium</taxon>
    </lineage>
</organism>
<keyword evidence="3" id="KW-0012">Acyltransferase</keyword>
<dbReference type="EMBL" id="CM001748">
    <property type="protein sequence ID" value="KJB57966.1"/>
    <property type="molecule type" value="Genomic_DNA"/>
</dbReference>
<accession>A0A0D2TSA6</accession>
<dbReference type="GO" id="GO:0016746">
    <property type="term" value="F:acyltransferase activity"/>
    <property type="evidence" value="ECO:0007669"/>
    <property type="project" value="UniProtKB-KW"/>
</dbReference>
<proteinExistence type="inferred from homology"/>
<gene>
    <name evidence="4" type="ORF">B456_009G188000</name>
    <name evidence="5" type="ORF">Gorai_012189</name>
</gene>
<protein>
    <submittedName>
        <fullName evidence="4">Uncharacterized protein</fullName>
    </submittedName>
</protein>
<dbReference type="EMBL" id="JABEZZ010000009">
    <property type="protein sequence ID" value="MBA0595316.1"/>
    <property type="molecule type" value="Genomic_DNA"/>
</dbReference>
<evidence type="ECO:0000313" key="4">
    <source>
        <dbReference type="EMBL" id="KJB57966.1"/>
    </source>
</evidence>